<proteinExistence type="predicted"/>
<evidence type="ECO:0000313" key="2">
    <source>
        <dbReference type="Proteomes" id="UP000030672"/>
    </source>
</evidence>
<dbReference type="HOGENOM" id="CLU_054614_2_0_1"/>
<protein>
    <submittedName>
        <fullName evidence="1">Uncharacterized protein</fullName>
    </submittedName>
</protein>
<name>A0A074VHU4_AURM1</name>
<dbReference type="GeneID" id="63916868"/>
<dbReference type="EMBL" id="KL584853">
    <property type="protein sequence ID" value="KEQ58604.1"/>
    <property type="molecule type" value="Genomic_DNA"/>
</dbReference>
<keyword evidence="2" id="KW-1185">Reference proteome</keyword>
<sequence>MPTLDEITYSREATIAAVRDYYQFLTNMFLPEDFVHEPPAEGWPTVSKERVAELGKNDEVFELMRRLPYVAKETQLLGHASVAYWPKLLTDHVWLGGVTPFNSEKVRIITEGLDWEDVPSSAFGLICGGRNSETFILDTKFGTVHWLEAPDFDENPIRKPITEPPGGSDPFEDCTPENEHGWRKPAWSIPDFFEVLKNELRTLKHVPVKPHQIDWWFDEYETKQDLDKFDSLIVAVRHAYQEHGWPDLSVYNKDKCQDAISRLNEESSQRWQKQHDEMLKQRWKHLETPNTEQNTGDR</sequence>
<dbReference type="AlphaFoldDB" id="A0A074VHU4"/>
<dbReference type="Proteomes" id="UP000030672">
    <property type="component" value="Unassembled WGS sequence"/>
</dbReference>
<organism evidence="1 2">
    <name type="scientific">Aureobasidium melanogenum (strain CBS 110374)</name>
    <name type="common">Aureobasidium pullulans var. melanogenum</name>
    <dbReference type="NCBI Taxonomy" id="1043003"/>
    <lineage>
        <taxon>Eukaryota</taxon>
        <taxon>Fungi</taxon>
        <taxon>Dikarya</taxon>
        <taxon>Ascomycota</taxon>
        <taxon>Pezizomycotina</taxon>
        <taxon>Dothideomycetes</taxon>
        <taxon>Dothideomycetidae</taxon>
        <taxon>Dothideales</taxon>
        <taxon>Saccotheciaceae</taxon>
        <taxon>Aureobasidium</taxon>
    </lineage>
</organism>
<evidence type="ECO:0000313" key="1">
    <source>
        <dbReference type="EMBL" id="KEQ58604.1"/>
    </source>
</evidence>
<accession>A0A074VHU4</accession>
<reference evidence="1 2" key="1">
    <citation type="journal article" date="2014" name="BMC Genomics">
        <title>Genome sequencing of four Aureobasidium pullulans varieties: biotechnological potential, stress tolerance, and description of new species.</title>
        <authorList>
            <person name="Gostin Ar C."/>
            <person name="Ohm R.A."/>
            <person name="Kogej T."/>
            <person name="Sonjak S."/>
            <person name="Turk M."/>
            <person name="Zajc J."/>
            <person name="Zalar P."/>
            <person name="Grube M."/>
            <person name="Sun H."/>
            <person name="Han J."/>
            <person name="Sharma A."/>
            <person name="Chiniquy J."/>
            <person name="Ngan C.Y."/>
            <person name="Lipzen A."/>
            <person name="Barry K."/>
            <person name="Grigoriev I.V."/>
            <person name="Gunde-Cimerman N."/>
        </authorList>
    </citation>
    <scope>NUCLEOTIDE SEQUENCE [LARGE SCALE GENOMIC DNA]</scope>
    <source>
        <strain evidence="1 2">CBS 110374</strain>
    </source>
</reference>
<dbReference type="STRING" id="1043003.A0A074VHU4"/>
<dbReference type="RefSeq" id="XP_040875627.1">
    <property type="nucleotide sequence ID" value="XM_041023495.1"/>
</dbReference>
<gene>
    <name evidence="1" type="ORF">M437DRAFT_58956</name>
</gene>